<dbReference type="Proteomes" id="UP000191094">
    <property type="component" value="Unassembled WGS sequence"/>
</dbReference>
<dbReference type="EMBL" id="MUYT01000007">
    <property type="protein sequence ID" value="OOS20668.1"/>
    <property type="molecule type" value="Genomic_DNA"/>
</dbReference>
<dbReference type="InterPro" id="IPR007922">
    <property type="entry name" value="DciA-like"/>
</dbReference>
<protein>
    <recommendedName>
        <fullName evidence="3">DUF721 domain-containing protein</fullName>
    </recommendedName>
</protein>
<name>A0A1T0CE91_9GAMM</name>
<reference evidence="1 2" key="1">
    <citation type="submission" date="2017-02" db="EMBL/GenBank/DDBJ databases">
        <title>Draft genome sequence of Moraxella lincolnii CCUG 9405T type strain.</title>
        <authorList>
            <person name="Salva-Serra F."/>
            <person name="Engstrom-Jakobsson H."/>
            <person name="Thorell K."/>
            <person name="Jaen-Luchoro D."/>
            <person name="Gonzales-Siles L."/>
            <person name="Karlsson R."/>
            <person name="Yazdan S."/>
            <person name="Boulund F."/>
            <person name="Johnning A."/>
            <person name="Engstrand L."/>
            <person name="Kristiansson E."/>
            <person name="Moore E."/>
        </authorList>
    </citation>
    <scope>NUCLEOTIDE SEQUENCE [LARGE SCALE GENOMIC DNA]</scope>
    <source>
        <strain evidence="1 2">CCUG 9405</strain>
    </source>
</reference>
<comment type="caution">
    <text evidence="1">The sequence shown here is derived from an EMBL/GenBank/DDBJ whole genome shotgun (WGS) entry which is preliminary data.</text>
</comment>
<proteinExistence type="predicted"/>
<dbReference type="AlphaFoldDB" id="A0A1T0CE91"/>
<evidence type="ECO:0008006" key="3">
    <source>
        <dbReference type="Google" id="ProtNLM"/>
    </source>
</evidence>
<accession>A0A1T0CE91</accession>
<dbReference type="Pfam" id="PF05258">
    <property type="entry name" value="DciA"/>
    <property type="match status" value="1"/>
</dbReference>
<evidence type="ECO:0000313" key="1">
    <source>
        <dbReference type="EMBL" id="OOS20668.1"/>
    </source>
</evidence>
<gene>
    <name evidence="1" type="ORF">B0682_05880</name>
</gene>
<keyword evidence="2" id="KW-1185">Reference proteome</keyword>
<sequence length="131" mass="15064">MSFENNLMNFMKKTPNHLGDYSDKTRIGSSAVSGHLGDTYRKLQKATLEIRQILAQWQPNSILEQLYVVNIKDDALTLSVKSHTAANHLRYQQHQLIDILNDHVRHHGNSQTLTFKQLNSLRFVVVDLSRP</sequence>
<organism evidence="1 2">
    <name type="scientific">Lwoffella lincolnii</name>
    <dbReference type="NCBI Taxonomy" id="90241"/>
    <lineage>
        <taxon>Bacteria</taxon>
        <taxon>Pseudomonadati</taxon>
        <taxon>Pseudomonadota</taxon>
        <taxon>Gammaproteobacteria</taxon>
        <taxon>Moraxellales</taxon>
        <taxon>Moraxellaceae</taxon>
        <taxon>Lwoffella</taxon>
    </lineage>
</organism>
<evidence type="ECO:0000313" key="2">
    <source>
        <dbReference type="Proteomes" id="UP000191094"/>
    </source>
</evidence>